<dbReference type="NCBIfam" id="TIGR02607">
    <property type="entry name" value="antidote_HigA"/>
    <property type="match status" value="1"/>
</dbReference>
<comment type="similarity">
    <text evidence="1">Belongs to the short-chain fatty acyl-CoA assimilation regulator (ScfR) family.</text>
</comment>
<organism evidence="3 4">
    <name type="scientific">Sedimentibacter hydroxybenzoicus DSM 7310</name>
    <dbReference type="NCBI Taxonomy" id="1123245"/>
    <lineage>
        <taxon>Bacteria</taxon>
        <taxon>Bacillati</taxon>
        <taxon>Bacillota</taxon>
        <taxon>Tissierellia</taxon>
        <taxon>Sedimentibacter</taxon>
    </lineage>
</organism>
<dbReference type="Pfam" id="PF06114">
    <property type="entry name" value="Peptidase_M78"/>
    <property type="match status" value="1"/>
</dbReference>
<protein>
    <submittedName>
        <fullName evidence="3">HigA family addiction module antidote protein</fullName>
    </submittedName>
</protein>
<dbReference type="Gene3D" id="1.10.260.40">
    <property type="entry name" value="lambda repressor-like DNA-binding domains"/>
    <property type="match status" value="1"/>
</dbReference>
<dbReference type="PANTHER" id="PTHR43236">
    <property type="entry name" value="ANTITOXIN HIGA1"/>
    <property type="match status" value="1"/>
</dbReference>
<evidence type="ECO:0000256" key="1">
    <source>
        <dbReference type="ARBA" id="ARBA00007227"/>
    </source>
</evidence>
<feature type="domain" description="HTH cro/C1-type" evidence="2">
    <location>
        <begin position="16"/>
        <end position="70"/>
    </location>
</feature>
<reference evidence="3" key="1">
    <citation type="submission" date="2020-07" db="EMBL/GenBank/DDBJ databases">
        <title>Genomic analysis of a strain of Sedimentibacter Hydroxybenzoicus DSM7310.</title>
        <authorList>
            <person name="Ma S."/>
        </authorList>
    </citation>
    <scope>NUCLEOTIDE SEQUENCE</scope>
    <source>
        <strain evidence="3">DSM 7310</strain>
    </source>
</reference>
<accession>A0A974GVK4</accession>
<dbReference type="RefSeq" id="WP_179237125.1">
    <property type="nucleotide sequence ID" value="NZ_JACBNQ010000002.1"/>
</dbReference>
<dbReference type="PROSITE" id="PS50943">
    <property type="entry name" value="HTH_CROC1"/>
    <property type="match status" value="1"/>
</dbReference>
<evidence type="ECO:0000313" key="3">
    <source>
        <dbReference type="EMBL" id="NYB73449.1"/>
    </source>
</evidence>
<dbReference type="GO" id="GO:0003677">
    <property type="term" value="F:DNA binding"/>
    <property type="evidence" value="ECO:0007669"/>
    <property type="project" value="InterPro"/>
</dbReference>
<dbReference type="SMART" id="SM00530">
    <property type="entry name" value="HTH_XRE"/>
    <property type="match status" value="1"/>
</dbReference>
<dbReference type="InterPro" id="IPR052345">
    <property type="entry name" value="Rad_response_metalloprotease"/>
</dbReference>
<gene>
    <name evidence="3" type="ORF">HZF24_04780</name>
</gene>
<dbReference type="SUPFAM" id="SSF47413">
    <property type="entry name" value="lambda repressor-like DNA-binding domains"/>
    <property type="match status" value="1"/>
</dbReference>
<sequence>MERSRSYIATPPGVTIKEQLLNRGMNQKEFAARMGMSEKHISKLINGEVQLTIDTAMRLEMVLGVPAQFWCNLESIYREKIAKVNEENAMDTDIEIAKKIPYKEMVKNGWVEDTSKCQEKVINLRKYFEVAQLEFWRGNLVPGIACRKLSTSEKSDYALLAWAQKAKLESRKADTSPIDIKRLIEIIPQIRKMTMMNPKDFCQQLETKLASCGIALVFLPHIGGSFLHGATFYEGSKIVVALSVRGKDADKFWFSLFHELGHIILGHIGKAECTTDDENSADIFSKNTLIPTEKFEKYVKEYEINERSIIDFAHEVDIDPGIVVGRLQKEGYINYGRYNNLKTKYIIS</sequence>
<evidence type="ECO:0000313" key="4">
    <source>
        <dbReference type="Proteomes" id="UP000611629"/>
    </source>
</evidence>
<dbReference type="Pfam" id="PF01381">
    <property type="entry name" value="HTH_3"/>
    <property type="match status" value="1"/>
</dbReference>
<dbReference type="AlphaFoldDB" id="A0A974GVK4"/>
<comment type="caution">
    <text evidence="3">The sequence shown here is derived from an EMBL/GenBank/DDBJ whole genome shotgun (WGS) entry which is preliminary data.</text>
</comment>
<dbReference type="Proteomes" id="UP000611629">
    <property type="component" value="Unassembled WGS sequence"/>
</dbReference>
<dbReference type="InterPro" id="IPR010359">
    <property type="entry name" value="IrrE_HExxH"/>
</dbReference>
<dbReference type="EMBL" id="JACBNQ010000002">
    <property type="protein sequence ID" value="NYB73449.1"/>
    <property type="molecule type" value="Genomic_DNA"/>
</dbReference>
<dbReference type="PANTHER" id="PTHR43236:SF1">
    <property type="entry name" value="BLL7220 PROTEIN"/>
    <property type="match status" value="1"/>
</dbReference>
<proteinExistence type="inferred from homology"/>
<dbReference type="InterPro" id="IPR010982">
    <property type="entry name" value="Lambda_DNA-bd_dom_sf"/>
</dbReference>
<dbReference type="InterPro" id="IPR013430">
    <property type="entry name" value="Toxin_antidote_HigA"/>
</dbReference>
<keyword evidence="4" id="KW-1185">Reference proteome</keyword>
<dbReference type="CDD" id="cd00093">
    <property type="entry name" value="HTH_XRE"/>
    <property type="match status" value="1"/>
</dbReference>
<name>A0A974GVK4_SEDHY</name>
<evidence type="ECO:0000259" key="2">
    <source>
        <dbReference type="PROSITE" id="PS50943"/>
    </source>
</evidence>
<dbReference type="InterPro" id="IPR001387">
    <property type="entry name" value="Cro/C1-type_HTH"/>
</dbReference>